<dbReference type="Proteomes" id="UP001168990">
    <property type="component" value="Unassembled WGS sequence"/>
</dbReference>
<dbReference type="PROSITE" id="PS50838">
    <property type="entry name" value="MAGE"/>
    <property type="match status" value="1"/>
</dbReference>
<protein>
    <recommendedName>
        <fullName evidence="1">MAGE domain-containing protein</fullName>
    </recommendedName>
</protein>
<dbReference type="AlphaFoldDB" id="A0AA39EWE4"/>
<gene>
    <name evidence="2" type="ORF">PV328_011662</name>
</gene>
<reference evidence="2" key="2">
    <citation type="submission" date="2023-03" db="EMBL/GenBank/DDBJ databases">
        <authorList>
            <person name="Inwood S.N."/>
            <person name="Skelly J.G."/>
            <person name="Guhlin J."/>
            <person name="Harrop T.W.R."/>
            <person name="Goldson S.G."/>
            <person name="Dearden P.K."/>
        </authorList>
    </citation>
    <scope>NUCLEOTIDE SEQUENCE</scope>
    <source>
        <strain evidence="2">Irish</strain>
        <tissue evidence="2">Whole body</tissue>
    </source>
</reference>
<dbReference type="SMART" id="SM01373">
    <property type="entry name" value="MAGE"/>
    <property type="match status" value="1"/>
</dbReference>
<name>A0AA39EWE4_9HYME</name>
<dbReference type="Gene3D" id="1.10.10.1200">
    <property type="entry name" value="MAGE homology domain, winged helix WH1 motif"/>
    <property type="match status" value="1"/>
</dbReference>
<dbReference type="Pfam" id="PF01454">
    <property type="entry name" value="MAGE"/>
    <property type="match status" value="1"/>
</dbReference>
<organism evidence="2 3">
    <name type="scientific">Microctonus aethiopoides</name>
    <dbReference type="NCBI Taxonomy" id="144406"/>
    <lineage>
        <taxon>Eukaryota</taxon>
        <taxon>Metazoa</taxon>
        <taxon>Ecdysozoa</taxon>
        <taxon>Arthropoda</taxon>
        <taxon>Hexapoda</taxon>
        <taxon>Insecta</taxon>
        <taxon>Pterygota</taxon>
        <taxon>Neoptera</taxon>
        <taxon>Endopterygota</taxon>
        <taxon>Hymenoptera</taxon>
        <taxon>Apocrita</taxon>
        <taxon>Ichneumonoidea</taxon>
        <taxon>Braconidae</taxon>
        <taxon>Euphorinae</taxon>
        <taxon>Microctonus</taxon>
    </lineage>
</organism>
<sequence>MSQRKSMRSGKNSRSQMIRNAEIDLEEENHIVGMVIRYLFANNRLKTAIHGDQIKKNYLAGSSQNYSSIIIKVKQTLQEIFGYELIDIGGLKYILVNKINNPYLESSNKDAAENTLLFLTLTYIFMSCDNEATPFAKEDDLWEYFTNLKIIKDENFQHHYFGNVRRLITVQFVDQLYLTRRKIPGTEEIVYEWGPRANAEITRRSILEFVSKVYNDRPIESWPAQAGAMRESEKLNIQGNE</sequence>
<dbReference type="PANTHER" id="PTHR11736:SF14">
    <property type="entry name" value="NSE3 HOMOLOG, SMC5-SMC6 COMPLEX COMPONENT"/>
    <property type="match status" value="1"/>
</dbReference>
<dbReference type="Gene3D" id="1.10.10.1210">
    <property type="entry name" value="MAGE homology domain, winged helix WH2 motif"/>
    <property type="match status" value="1"/>
</dbReference>
<reference evidence="2" key="1">
    <citation type="journal article" date="2023" name="bioRxiv">
        <title>Scaffold-level genome assemblies of two parasitoid biocontrol wasps reveal the parthenogenesis mechanism and an associated novel virus.</title>
        <authorList>
            <person name="Inwood S."/>
            <person name="Skelly J."/>
            <person name="Guhlin J."/>
            <person name="Harrop T."/>
            <person name="Goldson S."/>
            <person name="Dearden P."/>
        </authorList>
    </citation>
    <scope>NUCLEOTIDE SEQUENCE</scope>
    <source>
        <strain evidence="2">Irish</strain>
        <tissue evidence="2">Whole body</tissue>
    </source>
</reference>
<keyword evidence="3" id="KW-1185">Reference proteome</keyword>
<dbReference type="FunFam" id="1.10.10.1210:FF:000001">
    <property type="entry name" value="melanoma-associated antigen D1"/>
    <property type="match status" value="1"/>
</dbReference>
<feature type="domain" description="MAGE" evidence="1">
    <location>
        <begin position="28"/>
        <end position="218"/>
    </location>
</feature>
<dbReference type="GO" id="GO:0005634">
    <property type="term" value="C:nucleus"/>
    <property type="evidence" value="ECO:0007669"/>
    <property type="project" value="TreeGrafter"/>
</dbReference>
<dbReference type="InterPro" id="IPR002190">
    <property type="entry name" value="MHD_dom"/>
</dbReference>
<dbReference type="EMBL" id="JAQQBS010001425">
    <property type="protein sequence ID" value="KAK0157994.1"/>
    <property type="molecule type" value="Genomic_DNA"/>
</dbReference>
<comment type="caution">
    <text evidence="2">The sequence shown here is derived from an EMBL/GenBank/DDBJ whole genome shotgun (WGS) entry which is preliminary data.</text>
</comment>
<evidence type="ECO:0000313" key="2">
    <source>
        <dbReference type="EMBL" id="KAK0157994.1"/>
    </source>
</evidence>
<dbReference type="InterPro" id="IPR037445">
    <property type="entry name" value="MAGE"/>
</dbReference>
<evidence type="ECO:0000313" key="3">
    <source>
        <dbReference type="Proteomes" id="UP001168990"/>
    </source>
</evidence>
<accession>A0AA39EWE4</accession>
<proteinExistence type="predicted"/>
<dbReference type="PANTHER" id="PTHR11736">
    <property type="entry name" value="MELANOMA-ASSOCIATED ANTIGEN MAGE ANTIGEN"/>
    <property type="match status" value="1"/>
</dbReference>
<evidence type="ECO:0000259" key="1">
    <source>
        <dbReference type="PROSITE" id="PS50838"/>
    </source>
</evidence>
<dbReference type="InterPro" id="IPR041899">
    <property type="entry name" value="MAGE_WH2"/>
</dbReference>
<dbReference type="InterPro" id="IPR041898">
    <property type="entry name" value="MAGE_WH1"/>
</dbReference>